<accession>A0A1L5NV79</accession>
<dbReference type="EMBL" id="CP017105">
    <property type="protein sequence ID" value="APO71792.1"/>
    <property type="molecule type" value="Genomic_DNA"/>
</dbReference>
<dbReference type="GO" id="GO:0046872">
    <property type="term" value="F:metal ion binding"/>
    <property type="evidence" value="ECO:0007669"/>
    <property type="project" value="UniProtKB-KW"/>
</dbReference>
<dbReference type="PANTHER" id="PTHR12151">
    <property type="entry name" value="ELECTRON TRANSPORT PROTIN SCO1/SENC FAMILY MEMBER"/>
    <property type="match status" value="1"/>
</dbReference>
<keyword evidence="4" id="KW-1015">Disulfide bond</keyword>
<dbReference type="InterPro" id="IPR003782">
    <property type="entry name" value="SCO1/SenC"/>
</dbReference>
<dbReference type="InterPro" id="IPR036249">
    <property type="entry name" value="Thioredoxin-like_sf"/>
</dbReference>
<organism evidence="7 8">
    <name type="scientific">Rhizobium gallicum</name>
    <dbReference type="NCBI Taxonomy" id="56730"/>
    <lineage>
        <taxon>Bacteria</taxon>
        <taxon>Pseudomonadati</taxon>
        <taxon>Pseudomonadota</taxon>
        <taxon>Alphaproteobacteria</taxon>
        <taxon>Hyphomicrobiales</taxon>
        <taxon>Rhizobiaceae</taxon>
        <taxon>Rhizobium/Agrobacterium group</taxon>
        <taxon>Rhizobium</taxon>
    </lineage>
</organism>
<feature type="chain" id="PRO_5012543826" evidence="5">
    <location>
        <begin position="32"/>
        <end position="206"/>
    </location>
</feature>
<dbReference type="Gene3D" id="3.40.30.10">
    <property type="entry name" value="Glutaredoxin"/>
    <property type="match status" value="1"/>
</dbReference>
<proteinExistence type="inferred from homology"/>
<keyword evidence="5" id="KW-0732">Signal</keyword>
<dbReference type="RefSeq" id="WP_237362026.1">
    <property type="nucleotide sequence ID" value="NZ_CP017105.1"/>
</dbReference>
<evidence type="ECO:0000256" key="4">
    <source>
        <dbReference type="PIRSR" id="PIRSR603782-2"/>
    </source>
</evidence>
<evidence type="ECO:0000256" key="5">
    <source>
        <dbReference type="SAM" id="SignalP"/>
    </source>
</evidence>
<keyword evidence="2 3" id="KW-0186">Copper</keyword>
<evidence type="ECO:0000256" key="3">
    <source>
        <dbReference type="PIRSR" id="PIRSR603782-1"/>
    </source>
</evidence>
<name>A0A1L5NV79_9HYPH</name>
<evidence type="ECO:0000256" key="2">
    <source>
        <dbReference type="ARBA" id="ARBA00023008"/>
    </source>
</evidence>
<feature type="domain" description="Thioredoxin" evidence="6">
    <location>
        <begin position="37"/>
        <end position="200"/>
    </location>
</feature>
<dbReference type="CDD" id="cd02968">
    <property type="entry name" value="SCO"/>
    <property type="match status" value="1"/>
</dbReference>
<evidence type="ECO:0000313" key="7">
    <source>
        <dbReference type="EMBL" id="APO71792.1"/>
    </source>
</evidence>
<reference evidence="7 8" key="1">
    <citation type="submission" date="2016-09" db="EMBL/GenBank/DDBJ databases">
        <title>The complete genome sequences of Rhizobium gallicum, symbiovars gallicum and phaseoli, symbionts associated to common bean (Phaseolus vulgaris).</title>
        <authorList>
            <person name="Bustos P."/>
            <person name="Santamaria R.I."/>
            <person name="Perez-Carrascal O.M."/>
            <person name="Juarez S."/>
            <person name="Lozano L."/>
            <person name="Martinez-Flores I."/>
            <person name="Martinez-Romero E."/>
            <person name="Cevallos M."/>
            <person name="Romero D."/>
            <person name="Davila G."/>
            <person name="Gonzalez V."/>
        </authorList>
    </citation>
    <scope>NUCLEOTIDE SEQUENCE [LARGE SCALE GENOMIC DNA]</scope>
    <source>
        <strain evidence="7 8">IE4872</strain>
        <plasmid evidence="8">prgalie4872d</plasmid>
    </source>
</reference>
<geneLocation type="plasmid" evidence="8">
    <name>prgalie4872d</name>
</geneLocation>
<evidence type="ECO:0000313" key="8">
    <source>
        <dbReference type="Proteomes" id="UP000184749"/>
    </source>
</evidence>
<feature type="binding site" evidence="3">
    <location>
        <position position="165"/>
    </location>
    <ligand>
        <name>Cu cation</name>
        <dbReference type="ChEBI" id="CHEBI:23378"/>
    </ligand>
</feature>
<dbReference type="FunFam" id="3.40.30.10:FF:000013">
    <property type="entry name" value="Blast:Protein SCO1 homolog, mitochondrial"/>
    <property type="match status" value="1"/>
</dbReference>
<dbReference type="PANTHER" id="PTHR12151:SF25">
    <property type="entry name" value="LINALOOL DEHYDRATASE_ISOMERASE DOMAIN-CONTAINING PROTEIN"/>
    <property type="match status" value="1"/>
</dbReference>
<feature type="binding site" evidence="3">
    <location>
        <position position="75"/>
    </location>
    <ligand>
        <name>Cu cation</name>
        <dbReference type="ChEBI" id="CHEBI:23378"/>
    </ligand>
</feature>
<feature type="signal peptide" evidence="5">
    <location>
        <begin position="1"/>
        <end position="31"/>
    </location>
</feature>
<dbReference type="Proteomes" id="UP000184749">
    <property type="component" value="Plasmid pRgalIE4872d"/>
</dbReference>
<dbReference type="SUPFAM" id="SSF52833">
    <property type="entry name" value="Thioredoxin-like"/>
    <property type="match status" value="1"/>
</dbReference>
<evidence type="ECO:0000256" key="1">
    <source>
        <dbReference type="ARBA" id="ARBA00010996"/>
    </source>
</evidence>
<dbReference type="AlphaFoldDB" id="A0A1L5NV79"/>
<keyword evidence="3" id="KW-0479">Metal-binding</keyword>
<keyword evidence="7" id="KW-0614">Plasmid</keyword>
<dbReference type="Pfam" id="PF02630">
    <property type="entry name" value="SCO1-SenC"/>
    <property type="match status" value="1"/>
</dbReference>
<protein>
    <submittedName>
        <fullName evidence="7">Copper chaperone SCO1/SenC family protein</fullName>
    </submittedName>
</protein>
<sequence length="206" mass="22376">MDRPWKDHRASARQWLALAATMLAATAVVTAWPARAVSETTVGGPFTLTASDGEAVTDATFRGKWLLVFFGYTFCPDACPTTLSQIAVALEQLGADAQEVQPIFITVDPERDTPKAMGEYTEAIDKRIVGLSGTPEQIAAVSQAYGVYSERHRTGTGRDDYLIDHGTYIYIMSPEGKFARGMSADTPADDIAATLRHLMTEARNRG</sequence>
<gene>
    <name evidence="7" type="ORF">IE4872_PD01266</name>
</gene>
<dbReference type="InterPro" id="IPR013766">
    <property type="entry name" value="Thioredoxin_domain"/>
</dbReference>
<dbReference type="PROSITE" id="PS51352">
    <property type="entry name" value="THIOREDOXIN_2"/>
    <property type="match status" value="1"/>
</dbReference>
<evidence type="ECO:0000259" key="6">
    <source>
        <dbReference type="PROSITE" id="PS51352"/>
    </source>
</evidence>
<comment type="similarity">
    <text evidence="1">Belongs to the SCO1/2 family.</text>
</comment>
<feature type="disulfide bond" description="Redox-active" evidence="4">
    <location>
        <begin position="75"/>
        <end position="79"/>
    </location>
</feature>
<feature type="binding site" evidence="3">
    <location>
        <position position="79"/>
    </location>
    <ligand>
        <name>Cu cation</name>
        <dbReference type="ChEBI" id="CHEBI:23378"/>
    </ligand>
</feature>